<gene>
    <name evidence="2" type="ORF">C6P64_00575</name>
</gene>
<dbReference type="InterPro" id="IPR050026">
    <property type="entry name" value="PHA_gran_PhaM_N"/>
</dbReference>
<comment type="caution">
    <text evidence="2">The sequence shown here is derived from an EMBL/GenBank/DDBJ whole genome shotgun (WGS) entry which is preliminary data.</text>
</comment>
<feature type="region of interest" description="Disordered" evidence="1">
    <location>
        <begin position="116"/>
        <end position="149"/>
    </location>
</feature>
<feature type="compositionally biased region" description="Low complexity" evidence="1">
    <location>
        <begin position="211"/>
        <end position="230"/>
    </location>
</feature>
<keyword evidence="3" id="KW-1185">Reference proteome</keyword>
<dbReference type="EMBL" id="PVLQ01000005">
    <property type="protein sequence ID" value="PRD67130.1"/>
    <property type="molecule type" value="Genomic_DNA"/>
</dbReference>
<sequence length="260" mass="27333">MDKTDFSAFGQYIPGFDFLQSLARQATGVAPGLQPAASAMPSLGHWVAPTFSVEEIEKRIHDLRAVEFWLDQNAKALAATIQALEVQKMTLATLENMNLSLQDVAESFKIKPETVQAQAAARPAKPAEPPVQPAAESAQTDSAQAGAKTGVDPMQWWNSLTEQFTTIATSAVQDMAGQAAKAAEQVAQTVQASAEAAEKLAEQARQDAEAARAASAQQASEQAAASTAARPRPKAAAKKTAATAAKKAASPRPRKKPAAE</sequence>
<name>A0A2S9K9L7_9BURK</name>
<reference evidence="2 3" key="1">
    <citation type="submission" date="2018-03" db="EMBL/GenBank/DDBJ databases">
        <title>Comparative genomics illustrates the genes involved in a hyperalkaliphilic mechanisms of Serpentinomonas isolated from highly-alkaline calcium-rich serpentinized springs.</title>
        <authorList>
            <person name="Suzuki S."/>
            <person name="Ishii S."/>
            <person name="Walworth N."/>
            <person name="Bird L."/>
            <person name="Kuenen J.G."/>
            <person name="Nealson K.H."/>
        </authorList>
    </citation>
    <scope>NUCLEOTIDE SEQUENCE [LARGE SCALE GENOMIC DNA]</scope>
    <source>
        <strain evidence="2 3">P1</strain>
    </source>
</reference>
<dbReference type="RefSeq" id="WP_105746652.1">
    <property type="nucleotide sequence ID" value="NZ_PVLQ01000005.1"/>
</dbReference>
<protein>
    <submittedName>
        <fullName evidence="2">Uncharacterized protein</fullName>
    </submittedName>
</protein>
<dbReference type="AlphaFoldDB" id="A0A2S9K9L7"/>
<dbReference type="NCBIfam" id="NF043076">
    <property type="entry name" value="PHA_gran_PhaM"/>
    <property type="match status" value="1"/>
</dbReference>
<feature type="compositionally biased region" description="Low complexity" evidence="1">
    <location>
        <begin position="238"/>
        <end position="251"/>
    </location>
</feature>
<dbReference type="Proteomes" id="UP000238589">
    <property type="component" value="Unassembled WGS sequence"/>
</dbReference>
<accession>A0A2S9K9L7</accession>
<dbReference type="OrthoDB" id="8566581at2"/>
<proteinExistence type="predicted"/>
<organism evidence="2 3">
    <name type="scientific">Malikia granosa</name>
    <dbReference type="NCBI Taxonomy" id="263067"/>
    <lineage>
        <taxon>Bacteria</taxon>
        <taxon>Pseudomonadati</taxon>
        <taxon>Pseudomonadota</taxon>
        <taxon>Betaproteobacteria</taxon>
        <taxon>Burkholderiales</taxon>
        <taxon>Comamonadaceae</taxon>
        <taxon>Malikia</taxon>
    </lineage>
</organism>
<evidence type="ECO:0000256" key="1">
    <source>
        <dbReference type="SAM" id="MobiDB-lite"/>
    </source>
</evidence>
<evidence type="ECO:0000313" key="2">
    <source>
        <dbReference type="EMBL" id="PRD67130.1"/>
    </source>
</evidence>
<feature type="compositionally biased region" description="Basic and acidic residues" evidence="1">
    <location>
        <begin position="201"/>
        <end position="210"/>
    </location>
</feature>
<feature type="region of interest" description="Disordered" evidence="1">
    <location>
        <begin position="201"/>
        <end position="260"/>
    </location>
</feature>
<evidence type="ECO:0000313" key="3">
    <source>
        <dbReference type="Proteomes" id="UP000238589"/>
    </source>
</evidence>